<dbReference type="PROSITE" id="PS50883">
    <property type="entry name" value="EAL"/>
    <property type="match status" value="1"/>
</dbReference>
<reference evidence="3 4" key="1">
    <citation type="submission" date="2019-09" db="EMBL/GenBank/DDBJ databases">
        <title>Ecophysiology of the spiral-shaped methanotroph Methylospira mobilis as revealed by the complete genome sequence.</title>
        <authorList>
            <person name="Oshkin I.Y."/>
            <person name="Dedysh S.N."/>
            <person name="Miroshnikov K."/>
            <person name="Danilova O.V."/>
            <person name="Hakobyan A."/>
            <person name="Liesack W."/>
        </authorList>
    </citation>
    <scope>NUCLEOTIDE SEQUENCE [LARGE SCALE GENOMIC DNA]</scope>
    <source>
        <strain evidence="3 4">Shm1</strain>
    </source>
</reference>
<organism evidence="3 4">
    <name type="scientific">Candidatus Methylospira mobilis</name>
    <dbReference type="NCBI Taxonomy" id="1808979"/>
    <lineage>
        <taxon>Bacteria</taxon>
        <taxon>Pseudomonadati</taxon>
        <taxon>Pseudomonadota</taxon>
        <taxon>Gammaproteobacteria</taxon>
        <taxon>Methylococcales</taxon>
        <taxon>Methylococcaceae</taxon>
        <taxon>Candidatus Methylospira</taxon>
    </lineage>
</organism>
<evidence type="ECO:0000259" key="2">
    <source>
        <dbReference type="PROSITE" id="PS50887"/>
    </source>
</evidence>
<dbReference type="PROSITE" id="PS50887">
    <property type="entry name" value="GGDEF"/>
    <property type="match status" value="1"/>
</dbReference>
<dbReference type="OrthoDB" id="1673646at2"/>
<dbReference type="SUPFAM" id="SSF55073">
    <property type="entry name" value="Nucleotide cyclase"/>
    <property type="match status" value="1"/>
</dbReference>
<feature type="domain" description="GGDEF" evidence="2">
    <location>
        <begin position="443"/>
        <end position="594"/>
    </location>
</feature>
<proteinExistence type="predicted"/>
<dbReference type="RefSeq" id="WP_153248406.1">
    <property type="nucleotide sequence ID" value="NZ_CP044205.1"/>
</dbReference>
<dbReference type="InterPro" id="IPR029787">
    <property type="entry name" value="Nucleotide_cyclase"/>
</dbReference>
<name>A0A5Q0BKW9_9GAMM</name>
<dbReference type="AlphaFoldDB" id="A0A5Q0BKW9"/>
<dbReference type="Gene3D" id="3.20.20.450">
    <property type="entry name" value="EAL domain"/>
    <property type="match status" value="1"/>
</dbReference>
<dbReference type="PANTHER" id="PTHR33121:SF76">
    <property type="entry name" value="SIGNALING PROTEIN"/>
    <property type="match status" value="1"/>
</dbReference>
<dbReference type="NCBIfam" id="TIGR00254">
    <property type="entry name" value="GGDEF"/>
    <property type="match status" value="1"/>
</dbReference>
<dbReference type="InterPro" id="IPR035919">
    <property type="entry name" value="EAL_sf"/>
</dbReference>
<evidence type="ECO:0000313" key="4">
    <source>
        <dbReference type="Proteomes" id="UP000325755"/>
    </source>
</evidence>
<sequence>MNSIAEILASKAALTAAAADTRRQLSDIVRTNNLNAVFQPILALSNATVLGFEGLIRGPCDSMLHTPIALFNVARDNDMVAEVEYLCRRIVLDTFAAKDGNGKLFINVSPDILVAQGAVSGETLRYIKRFGLNPQQVVIELTENTPGIDYHQLREAVNHYRSMGFEVAIDDLGEGFSGLRLWSELRPNYVKIDKHFVRGVHADPLKLQFVRSIQEIAKKAGARVIAEGIEEEAELRAIRGIGIAYAQGFYIGRPQSEPIFEVPMHIHDELGSEQPQQLQISANLESLITRIDPVAPESTHIEVYDRFVENPEIASIAVVLHGTPVGVIGRQDLIALFARPFHRELYGHRPCEYFMDSAPLIVESSCSPMDLSELILQSAPHHLSIGFIVTENGKYIGMGSGHDLLKLITQLQIRAAKYANPLTLLPGNVPINEHIGALLKMRTPFVACYCDLDNFKPFNDVYGYRLGDDIIRATGRFLHEACDPDLDFLGHIGGDDFIILFQSPDWEQRCNRVLEYLNEALPSFYNETDRYRGGIEAEDRHGCSVFFPFTSLSIGAVVIDPEHFASHYEVAAAATVAKKQAKKISGHCLFVERRGGRESMRFSTENALSE</sequence>
<dbReference type="GO" id="GO:0071111">
    <property type="term" value="F:cyclic-guanylate-specific phosphodiesterase activity"/>
    <property type="evidence" value="ECO:0007669"/>
    <property type="project" value="InterPro"/>
</dbReference>
<dbReference type="SMART" id="SM00052">
    <property type="entry name" value="EAL"/>
    <property type="match status" value="1"/>
</dbReference>
<feature type="domain" description="EAL" evidence="1">
    <location>
        <begin position="18"/>
        <end position="268"/>
    </location>
</feature>
<evidence type="ECO:0000313" key="3">
    <source>
        <dbReference type="EMBL" id="QFY42416.1"/>
    </source>
</evidence>
<dbReference type="InterPro" id="IPR000160">
    <property type="entry name" value="GGDEF_dom"/>
</dbReference>
<dbReference type="Pfam" id="PF00563">
    <property type="entry name" value="EAL"/>
    <property type="match status" value="1"/>
</dbReference>
<keyword evidence="4" id="KW-1185">Reference proteome</keyword>
<dbReference type="InParanoid" id="A0A5Q0BKW9"/>
<dbReference type="CDD" id="cd04598">
    <property type="entry name" value="CBS_pair_GGDEF_EAL"/>
    <property type="match status" value="1"/>
</dbReference>
<dbReference type="SUPFAM" id="SSF54631">
    <property type="entry name" value="CBS-domain pair"/>
    <property type="match status" value="1"/>
</dbReference>
<dbReference type="Gene3D" id="3.30.70.270">
    <property type="match status" value="1"/>
</dbReference>
<dbReference type="Proteomes" id="UP000325755">
    <property type="component" value="Chromosome"/>
</dbReference>
<dbReference type="Pfam" id="PF00990">
    <property type="entry name" value="GGDEF"/>
    <property type="match status" value="1"/>
</dbReference>
<protein>
    <submittedName>
        <fullName evidence="3">EAL domain-containing protein</fullName>
    </submittedName>
</protein>
<dbReference type="SMART" id="SM00267">
    <property type="entry name" value="GGDEF"/>
    <property type="match status" value="1"/>
</dbReference>
<dbReference type="InterPro" id="IPR050706">
    <property type="entry name" value="Cyclic-di-GMP_PDE-like"/>
</dbReference>
<evidence type="ECO:0000259" key="1">
    <source>
        <dbReference type="PROSITE" id="PS50883"/>
    </source>
</evidence>
<dbReference type="InterPro" id="IPR043128">
    <property type="entry name" value="Rev_trsase/Diguanyl_cyclase"/>
</dbReference>
<dbReference type="KEGG" id="mmob:F6R98_07070"/>
<dbReference type="InterPro" id="IPR046342">
    <property type="entry name" value="CBS_dom_sf"/>
</dbReference>
<dbReference type="EMBL" id="CP044205">
    <property type="protein sequence ID" value="QFY42416.1"/>
    <property type="molecule type" value="Genomic_DNA"/>
</dbReference>
<dbReference type="Gene3D" id="3.10.580.10">
    <property type="entry name" value="CBS-domain"/>
    <property type="match status" value="1"/>
</dbReference>
<dbReference type="PANTHER" id="PTHR33121">
    <property type="entry name" value="CYCLIC DI-GMP PHOSPHODIESTERASE PDEF"/>
    <property type="match status" value="1"/>
</dbReference>
<accession>A0A5Q0BKW9</accession>
<dbReference type="CDD" id="cd01948">
    <property type="entry name" value="EAL"/>
    <property type="match status" value="1"/>
</dbReference>
<dbReference type="SUPFAM" id="SSF141868">
    <property type="entry name" value="EAL domain-like"/>
    <property type="match status" value="1"/>
</dbReference>
<gene>
    <name evidence="3" type="ORF">F6R98_07070</name>
</gene>
<dbReference type="InterPro" id="IPR001633">
    <property type="entry name" value="EAL_dom"/>
</dbReference>